<dbReference type="GO" id="GO:0006310">
    <property type="term" value="P:DNA recombination"/>
    <property type="evidence" value="ECO:0007669"/>
    <property type="project" value="UniProtKB-KW"/>
</dbReference>
<dbReference type="EMBL" id="LR796251">
    <property type="protein sequence ID" value="CAB4130494.1"/>
    <property type="molecule type" value="Genomic_DNA"/>
</dbReference>
<dbReference type="PROSITE" id="PS51898">
    <property type="entry name" value="TYR_RECOMBINASE"/>
    <property type="match status" value="1"/>
</dbReference>
<keyword evidence="3" id="KW-0808">Transferase</keyword>
<evidence type="ECO:0000256" key="4">
    <source>
        <dbReference type="ARBA" id="ARBA00022801"/>
    </source>
</evidence>
<gene>
    <name evidence="9" type="ORF">UFOVP130_6</name>
</gene>
<dbReference type="GO" id="GO:0075713">
    <property type="term" value="P:establishment of integrated proviral latency"/>
    <property type="evidence" value="ECO:0007669"/>
    <property type="project" value="UniProtKB-KW"/>
</dbReference>
<proteinExistence type="inferred from homology"/>
<evidence type="ECO:0000256" key="5">
    <source>
        <dbReference type="ARBA" id="ARBA00023125"/>
    </source>
</evidence>
<keyword evidence="7" id="KW-1160">Virus entry into host cell</keyword>
<evidence type="ECO:0000256" key="2">
    <source>
        <dbReference type="ARBA" id="ARBA00016082"/>
    </source>
</evidence>
<dbReference type="InterPro" id="IPR002104">
    <property type="entry name" value="Integrase_catalytic"/>
</dbReference>
<dbReference type="Pfam" id="PF00589">
    <property type="entry name" value="Phage_integrase"/>
    <property type="match status" value="1"/>
</dbReference>
<keyword evidence="7" id="KW-0229">DNA integration</keyword>
<dbReference type="InterPro" id="IPR011010">
    <property type="entry name" value="DNA_brk_join_enz"/>
</dbReference>
<evidence type="ECO:0000313" key="9">
    <source>
        <dbReference type="EMBL" id="CAB4130494.1"/>
    </source>
</evidence>
<evidence type="ECO:0000256" key="7">
    <source>
        <dbReference type="ARBA" id="ARBA00023195"/>
    </source>
</evidence>
<dbReference type="InterPro" id="IPR010998">
    <property type="entry name" value="Integrase_recombinase_N"/>
</dbReference>
<evidence type="ECO:0000256" key="6">
    <source>
        <dbReference type="ARBA" id="ARBA00023172"/>
    </source>
</evidence>
<dbReference type="GO" id="GO:0044826">
    <property type="term" value="P:viral genome integration into host DNA"/>
    <property type="evidence" value="ECO:0007669"/>
    <property type="project" value="UniProtKB-KW"/>
</dbReference>
<dbReference type="GO" id="GO:0016740">
    <property type="term" value="F:transferase activity"/>
    <property type="evidence" value="ECO:0007669"/>
    <property type="project" value="UniProtKB-KW"/>
</dbReference>
<keyword evidence="6" id="KW-0233">DNA recombination</keyword>
<dbReference type="InterPro" id="IPR050090">
    <property type="entry name" value="Tyrosine_recombinase_XerCD"/>
</dbReference>
<sequence>MGRRRGQRSGNLTERCGSWLLRWREDSRDITGRPIRQQVSMVIGKSQGPGKISKREAEREAWERVLSKLDAATLKPAALITMQQFVTARFLPDHVEMTLKAGGKTHYAYCLGHIIPALGGWRMRDISTLGLQDFLNSKRGSLSPQTIAHLKNALSAIFRHAQRCGVWSGELPTVGLMVPRIESPEKRVLTQEQATRLVGTLNGQYSVLAALMLSTGLRIGEAAGLTWKRIDFAAGSITVQESWSREHGYQSPKTARGLRVVPLPASLAAAIAGLRNGAGPDAPVFVTSAGNPIDKRTTASKVLKPAAIRASVPWCSWHTLRHTNATWTDAAGMSPTERMKLLGHADAGMTARYTHPEMERARGAVEGIAGTLMGCNSVQQMRSNEWIS</sequence>
<evidence type="ECO:0000256" key="3">
    <source>
        <dbReference type="ARBA" id="ARBA00022679"/>
    </source>
</evidence>
<keyword evidence="4" id="KW-0378">Hydrolase</keyword>
<evidence type="ECO:0000256" key="1">
    <source>
        <dbReference type="ARBA" id="ARBA00008857"/>
    </source>
</evidence>
<reference evidence="9" key="1">
    <citation type="submission" date="2020-04" db="EMBL/GenBank/DDBJ databases">
        <authorList>
            <person name="Chiriac C."/>
            <person name="Salcher M."/>
            <person name="Ghai R."/>
            <person name="Kavagutti S V."/>
        </authorList>
    </citation>
    <scope>NUCLEOTIDE SEQUENCE</scope>
</reference>
<dbReference type="GO" id="GO:0003677">
    <property type="term" value="F:DNA binding"/>
    <property type="evidence" value="ECO:0007669"/>
    <property type="project" value="UniProtKB-KW"/>
</dbReference>
<dbReference type="PANTHER" id="PTHR30349">
    <property type="entry name" value="PHAGE INTEGRASE-RELATED"/>
    <property type="match status" value="1"/>
</dbReference>
<dbReference type="CDD" id="cd01189">
    <property type="entry name" value="INT_ICEBs1_C_like"/>
    <property type="match status" value="1"/>
</dbReference>
<dbReference type="Gene3D" id="1.10.443.10">
    <property type="entry name" value="Intergrase catalytic core"/>
    <property type="match status" value="1"/>
</dbReference>
<protein>
    <recommendedName>
        <fullName evidence="2">Integrase</fullName>
    </recommendedName>
</protein>
<feature type="domain" description="Tyr recombinase" evidence="8">
    <location>
        <begin position="184"/>
        <end position="366"/>
    </location>
</feature>
<dbReference type="PANTHER" id="PTHR30349:SF41">
    <property type="entry name" value="INTEGRASE_RECOMBINASE PROTEIN MJ0367-RELATED"/>
    <property type="match status" value="1"/>
</dbReference>
<dbReference type="InterPro" id="IPR013762">
    <property type="entry name" value="Integrase-like_cat_sf"/>
</dbReference>
<name>A0A6J5L7P3_9CAUD</name>
<dbReference type="SUPFAM" id="SSF56349">
    <property type="entry name" value="DNA breaking-rejoining enzymes"/>
    <property type="match status" value="1"/>
</dbReference>
<keyword evidence="5" id="KW-0238">DNA-binding</keyword>
<comment type="similarity">
    <text evidence="1">Belongs to the 'phage' integrase family.</text>
</comment>
<organism evidence="9">
    <name type="scientific">uncultured Caudovirales phage</name>
    <dbReference type="NCBI Taxonomy" id="2100421"/>
    <lineage>
        <taxon>Viruses</taxon>
        <taxon>Duplodnaviria</taxon>
        <taxon>Heunggongvirae</taxon>
        <taxon>Uroviricota</taxon>
        <taxon>Caudoviricetes</taxon>
        <taxon>Peduoviridae</taxon>
        <taxon>Maltschvirus</taxon>
        <taxon>Maltschvirus maltsch</taxon>
    </lineage>
</organism>
<keyword evidence="7" id="KW-1179">Viral genome integration</keyword>
<accession>A0A6J5L7P3</accession>
<dbReference type="GO" id="GO:0015074">
    <property type="term" value="P:DNA integration"/>
    <property type="evidence" value="ECO:0007669"/>
    <property type="project" value="InterPro"/>
</dbReference>
<evidence type="ECO:0000259" key="8">
    <source>
        <dbReference type="PROSITE" id="PS51898"/>
    </source>
</evidence>
<dbReference type="Gene3D" id="1.10.150.130">
    <property type="match status" value="1"/>
</dbReference>
<dbReference type="GO" id="GO:0016787">
    <property type="term" value="F:hydrolase activity"/>
    <property type="evidence" value="ECO:0007669"/>
    <property type="project" value="UniProtKB-KW"/>
</dbReference>